<feature type="region of interest" description="Disordered" evidence="1">
    <location>
        <begin position="242"/>
        <end position="262"/>
    </location>
</feature>
<dbReference type="OrthoDB" id="307091at2759"/>
<protein>
    <recommendedName>
        <fullName evidence="2">Tyrosine-protein phosphatase domain-containing protein</fullName>
    </recommendedName>
</protein>
<dbReference type="Proteomes" id="UP000692954">
    <property type="component" value="Unassembled WGS sequence"/>
</dbReference>
<feature type="compositionally biased region" description="Polar residues" evidence="1">
    <location>
        <begin position="251"/>
        <end position="261"/>
    </location>
</feature>
<proteinExistence type="predicted"/>
<dbReference type="SMART" id="SM00195">
    <property type="entry name" value="DSPc"/>
    <property type="match status" value="1"/>
</dbReference>
<reference evidence="3" key="1">
    <citation type="submission" date="2021-01" db="EMBL/GenBank/DDBJ databases">
        <authorList>
            <consortium name="Genoscope - CEA"/>
            <person name="William W."/>
        </authorList>
    </citation>
    <scope>NUCLEOTIDE SEQUENCE</scope>
</reference>
<dbReference type="InterPro" id="IPR020422">
    <property type="entry name" value="TYR_PHOSPHATASE_DUAL_dom"/>
</dbReference>
<evidence type="ECO:0000313" key="3">
    <source>
        <dbReference type="EMBL" id="CAD8096738.1"/>
    </source>
</evidence>
<keyword evidence="4" id="KW-1185">Reference proteome</keyword>
<evidence type="ECO:0000313" key="4">
    <source>
        <dbReference type="Proteomes" id="UP000692954"/>
    </source>
</evidence>
<evidence type="ECO:0000259" key="2">
    <source>
        <dbReference type="PROSITE" id="PS50054"/>
    </source>
</evidence>
<organism evidence="3 4">
    <name type="scientific">Paramecium sonneborni</name>
    <dbReference type="NCBI Taxonomy" id="65129"/>
    <lineage>
        <taxon>Eukaryota</taxon>
        <taxon>Sar</taxon>
        <taxon>Alveolata</taxon>
        <taxon>Ciliophora</taxon>
        <taxon>Intramacronucleata</taxon>
        <taxon>Oligohymenophorea</taxon>
        <taxon>Peniculida</taxon>
        <taxon>Parameciidae</taxon>
        <taxon>Paramecium</taxon>
    </lineage>
</organism>
<dbReference type="PANTHER" id="PTHR46653:SF1">
    <property type="entry name" value="SPECIFICITY PROTEIN PHOSPHATASE, PUTATIVE-RELATED"/>
    <property type="match status" value="1"/>
</dbReference>
<name>A0A8S1NVQ8_9CILI</name>
<dbReference type="Pfam" id="PF00782">
    <property type="entry name" value="DSPc"/>
    <property type="match status" value="1"/>
</dbReference>
<comment type="caution">
    <text evidence="3">The sequence shown here is derived from an EMBL/GenBank/DDBJ whole genome shotgun (WGS) entry which is preliminary data.</text>
</comment>
<dbReference type="CDD" id="cd14498">
    <property type="entry name" value="DSP"/>
    <property type="match status" value="1"/>
</dbReference>
<dbReference type="PROSITE" id="PS50054">
    <property type="entry name" value="TYR_PHOSPHATASE_DUAL"/>
    <property type="match status" value="1"/>
</dbReference>
<evidence type="ECO:0000256" key="1">
    <source>
        <dbReference type="SAM" id="MobiDB-lite"/>
    </source>
</evidence>
<dbReference type="EMBL" id="CAJJDN010000067">
    <property type="protein sequence ID" value="CAD8096738.1"/>
    <property type="molecule type" value="Genomic_DNA"/>
</dbReference>
<dbReference type="PANTHER" id="PTHR46653">
    <property type="entry name" value="SPECIFICITY PROTEIN PHOSPHATASE, PUTATIVE-RELATED"/>
    <property type="match status" value="1"/>
</dbReference>
<sequence>MFINSLNLRQMSSTISSRILDGIFIGNYIPLQEEQYLNINQITHIVNCSAQEIKAPPNLKVLNYHWKDEDNQIIITIENLIQITTFVERAIKQGESALFCCLNGQSRSLTALIGYLMYRYKWSLFKVLQYINIQKKDFEIRASFLKQLIDFEKKELSQFVISRNWNQISNDQEQTLLQNTYLNSVQKNQDDQIFMKLQPKTLNRTKRKVSWARCLIQQTPQIVYSICTKFMKQEKSILKNNNTNLLGGNNSQQKESPNNQKLKPRIIDEELFVKKNTYRLSDKKQRNLTPYNTKRFNNQNLITLNKKFESFLDIDINTQQIQKKHRSQTNTPKINKTQRFSSLDNQNNDSCILAAINQEKMRKSLLPQRRAQFKLINMI</sequence>
<feature type="domain" description="Tyrosine-protein phosphatase" evidence="2">
    <location>
        <begin position="14"/>
        <end position="157"/>
    </location>
</feature>
<dbReference type="InterPro" id="IPR000340">
    <property type="entry name" value="Dual-sp_phosphatase_cat-dom"/>
</dbReference>
<dbReference type="AlphaFoldDB" id="A0A8S1NVQ8"/>
<accession>A0A8S1NVQ8</accession>
<gene>
    <name evidence="3" type="ORF">PSON_ATCC_30995.1.T0670044</name>
</gene>